<evidence type="ECO:0000259" key="5">
    <source>
        <dbReference type="Pfam" id="PF00329"/>
    </source>
</evidence>
<proteinExistence type="inferred from homology"/>
<evidence type="ECO:0000256" key="4">
    <source>
        <dbReference type="SAM" id="MobiDB-lite"/>
    </source>
</evidence>
<name>A0ABW0ZHW6_9ACTN</name>
<comment type="caution">
    <text evidence="6">The sequence shown here is derived from an EMBL/GenBank/DDBJ whole genome shotgun (WGS) entry which is preliminary data.</text>
</comment>
<keyword evidence="7" id="KW-1185">Reference proteome</keyword>
<feature type="region of interest" description="Disordered" evidence="4">
    <location>
        <begin position="1"/>
        <end position="27"/>
    </location>
</feature>
<dbReference type="NCBIfam" id="TIGR01961">
    <property type="entry name" value="NuoC_fam"/>
    <property type="match status" value="1"/>
</dbReference>
<reference evidence="7" key="1">
    <citation type="journal article" date="2019" name="Int. J. Syst. Evol. Microbiol.">
        <title>The Global Catalogue of Microorganisms (GCM) 10K type strain sequencing project: providing services to taxonomists for standard genome sequencing and annotation.</title>
        <authorList>
            <consortium name="The Broad Institute Genomics Platform"/>
            <consortium name="The Broad Institute Genome Sequencing Center for Infectious Disease"/>
            <person name="Wu L."/>
            <person name="Ma J."/>
        </authorList>
    </citation>
    <scope>NUCLEOTIDE SEQUENCE [LARGE SCALE GENOMIC DNA]</scope>
    <source>
        <strain evidence="7">YIM 94188</strain>
    </source>
</reference>
<evidence type="ECO:0000313" key="7">
    <source>
        <dbReference type="Proteomes" id="UP001596072"/>
    </source>
</evidence>
<keyword evidence="6" id="KW-0560">Oxidoreductase</keyword>
<dbReference type="EMBL" id="JBHSNS010000003">
    <property type="protein sequence ID" value="MFC5728949.1"/>
    <property type="molecule type" value="Genomic_DNA"/>
</dbReference>
<dbReference type="Gene3D" id="3.30.460.80">
    <property type="entry name" value="NADH:ubiquinone oxidoreductase, 30kDa subunit"/>
    <property type="match status" value="1"/>
</dbReference>
<dbReference type="Proteomes" id="UP001596072">
    <property type="component" value="Unassembled WGS sequence"/>
</dbReference>
<comment type="subcellular location">
    <subcellularLocation>
        <location evidence="3">Cell membrane</location>
        <topology evidence="3">Peripheral membrane protein</topology>
        <orientation evidence="3">Cytoplasmic side</orientation>
    </subcellularLocation>
</comment>
<gene>
    <name evidence="3" type="primary">nuoC</name>
    <name evidence="6" type="ORF">ACFPQB_08460</name>
</gene>
<dbReference type="EC" id="7.1.1.-" evidence="3"/>
<feature type="compositionally biased region" description="Basic and acidic residues" evidence="4">
    <location>
        <begin position="1"/>
        <end position="13"/>
    </location>
</feature>
<dbReference type="GO" id="GO:0050136">
    <property type="term" value="F:NADH dehydrogenase (quinone) (non-electrogenic) activity"/>
    <property type="evidence" value="ECO:0007669"/>
    <property type="project" value="UniProtKB-EC"/>
</dbReference>
<sequence>MTDEKKAGPDKAVEQAAVDQSPENAPEHLEEVRAGIEVHAVDERRGMFGVTGPGDTSGYDGLVARVVLPGAAQRPYGGWFDTVADRIDGLIEQVVIHRGEITFHVHRDRLVQVAKLLRDDPSLRFEFLSGVSGVHYPGDKGRELHAVYHFTSYTWNRRIRVETSAPDGDPHVPSLVPLYPAADWHERETWDMFGIVFDGHPALTRILMPDDWPGHPQRKDYPLGGIPVEYKGASIQPPDQRRSYS</sequence>
<comment type="similarity">
    <text evidence="1 3">Belongs to the complex I 30 kDa subunit family.</text>
</comment>
<dbReference type="SUPFAM" id="SSF143243">
    <property type="entry name" value="Nqo5-like"/>
    <property type="match status" value="1"/>
</dbReference>
<feature type="domain" description="NADH:ubiquinone oxidoreductase 30kDa subunit" evidence="5">
    <location>
        <begin position="104"/>
        <end position="225"/>
    </location>
</feature>
<evidence type="ECO:0000256" key="1">
    <source>
        <dbReference type="ARBA" id="ARBA00007569"/>
    </source>
</evidence>
<dbReference type="InterPro" id="IPR001268">
    <property type="entry name" value="NADH_UbQ_OxRdtase_30kDa_su"/>
</dbReference>
<keyword evidence="3" id="KW-0472">Membrane</keyword>
<accession>A0ABW0ZHW6</accession>
<evidence type="ECO:0000256" key="3">
    <source>
        <dbReference type="HAMAP-Rule" id="MF_01357"/>
    </source>
</evidence>
<protein>
    <recommendedName>
        <fullName evidence="3">NADH-quinone oxidoreductase subunit C</fullName>
        <ecNumber evidence="3">7.1.1.-</ecNumber>
    </recommendedName>
    <alternativeName>
        <fullName evidence="3">NADH dehydrogenase I subunit C</fullName>
    </alternativeName>
    <alternativeName>
        <fullName evidence="3">NDH-1 subunit C</fullName>
    </alternativeName>
</protein>
<dbReference type="HAMAP" id="MF_01357">
    <property type="entry name" value="NDH1_NuoC"/>
    <property type="match status" value="1"/>
</dbReference>
<dbReference type="PANTHER" id="PTHR10884:SF14">
    <property type="entry name" value="NADH DEHYDROGENASE [UBIQUINONE] IRON-SULFUR PROTEIN 3, MITOCHONDRIAL"/>
    <property type="match status" value="1"/>
</dbReference>
<comment type="function">
    <text evidence="3">NDH-1 shuttles electrons from NADH, via FMN and iron-sulfur (Fe-S) centers, to quinones in the respiratory chain. The immediate electron acceptor for the enzyme in this species is believed to be a menaquinone. Couples the redox reaction to proton translocation (for every two electrons transferred, four hydrogen ions are translocated across the cytoplasmic membrane), and thus conserves the redox energy in a proton gradient.</text>
</comment>
<organism evidence="6 7">
    <name type="scientific">Nocardioides vastitatis</name>
    <dbReference type="NCBI Taxonomy" id="2568655"/>
    <lineage>
        <taxon>Bacteria</taxon>
        <taxon>Bacillati</taxon>
        <taxon>Actinomycetota</taxon>
        <taxon>Actinomycetes</taxon>
        <taxon>Propionibacteriales</taxon>
        <taxon>Nocardioidaceae</taxon>
        <taxon>Nocardioides</taxon>
    </lineage>
</organism>
<evidence type="ECO:0000256" key="2">
    <source>
        <dbReference type="ARBA" id="ARBA00022448"/>
    </source>
</evidence>
<dbReference type="Pfam" id="PF00329">
    <property type="entry name" value="Complex1_30kDa"/>
    <property type="match status" value="1"/>
</dbReference>
<dbReference type="PANTHER" id="PTHR10884">
    <property type="entry name" value="NADH DEHYDROGENASE UBIQUINONE IRON-SULFUR PROTEIN 3"/>
    <property type="match status" value="1"/>
</dbReference>
<keyword evidence="3" id="KW-1003">Cell membrane</keyword>
<evidence type="ECO:0000313" key="6">
    <source>
        <dbReference type="EMBL" id="MFC5728949.1"/>
    </source>
</evidence>
<dbReference type="NCBIfam" id="NF005856">
    <property type="entry name" value="PRK07785.1"/>
    <property type="match status" value="1"/>
</dbReference>
<dbReference type="InterPro" id="IPR037232">
    <property type="entry name" value="NADH_quin_OxRdtase_su_C/D-like"/>
</dbReference>
<keyword evidence="3" id="KW-0520">NAD</keyword>
<keyword evidence="3" id="KW-0874">Quinone</keyword>
<dbReference type="RefSeq" id="WP_136433932.1">
    <property type="nucleotide sequence ID" value="NZ_JBHSNS010000003.1"/>
</dbReference>
<comment type="subunit">
    <text evidence="3">NDH-1 is composed of 14 different subunits. Subunits NuoB, C, D, E, F, and G constitute the peripheral sector of the complex.</text>
</comment>
<comment type="catalytic activity">
    <reaction evidence="3">
        <text>a quinone + NADH + 5 H(+)(in) = a quinol + NAD(+) + 4 H(+)(out)</text>
        <dbReference type="Rhea" id="RHEA:57888"/>
        <dbReference type="ChEBI" id="CHEBI:15378"/>
        <dbReference type="ChEBI" id="CHEBI:24646"/>
        <dbReference type="ChEBI" id="CHEBI:57540"/>
        <dbReference type="ChEBI" id="CHEBI:57945"/>
        <dbReference type="ChEBI" id="CHEBI:132124"/>
    </reaction>
</comment>
<keyword evidence="3" id="KW-1278">Translocase</keyword>
<keyword evidence="2 3" id="KW-0813">Transport</keyword>
<dbReference type="InterPro" id="IPR010218">
    <property type="entry name" value="NADH_DH_suC"/>
</dbReference>